<dbReference type="Proteomes" id="UP000726136">
    <property type="component" value="Unassembled WGS sequence"/>
</dbReference>
<evidence type="ECO:0000313" key="2">
    <source>
        <dbReference type="Proteomes" id="UP000726136"/>
    </source>
</evidence>
<name>A0ABR9ZDI1_VIBAN</name>
<feature type="non-terminal residue" evidence="1">
    <location>
        <position position="1"/>
    </location>
</feature>
<sequence>DSITLELDGEEGVKFEPFVGVGPRSFYDLFSTNLGAGYPIKRKDPSGNTVSWNENSAILRMQMLSTSYIERETAAASAISDYRSKYNDSK</sequence>
<reference evidence="1 2" key="1">
    <citation type="journal article" date="2021" name="PeerJ">
        <title>Analysis of 44 Vibrio anguillarum genomes reveals high genetic diversity.</title>
        <authorList>
            <person name="Hansen M.J."/>
            <person name="Dalsgaard I."/>
        </authorList>
    </citation>
    <scope>NUCLEOTIDE SEQUENCE [LARGE SCALE GENOMIC DNA]</scope>
    <source>
        <strain evidence="1 2">040915-1/1B</strain>
    </source>
</reference>
<comment type="caution">
    <text evidence="1">The sequence shown here is derived from an EMBL/GenBank/DDBJ whole genome shotgun (WGS) entry which is preliminary data.</text>
</comment>
<protein>
    <submittedName>
        <fullName evidence="1">Cytidine deaminase</fullName>
    </submittedName>
</protein>
<organism evidence="1 2">
    <name type="scientific">Vibrio anguillarum</name>
    <name type="common">Listonella anguillarum</name>
    <dbReference type="NCBI Taxonomy" id="55601"/>
    <lineage>
        <taxon>Bacteria</taxon>
        <taxon>Pseudomonadati</taxon>
        <taxon>Pseudomonadota</taxon>
        <taxon>Gammaproteobacteria</taxon>
        <taxon>Vibrionales</taxon>
        <taxon>Vibrionaceae</taxon>
        <taxon>Vibrio</taxon>
    </lineage>
</organism>
<keyword evidence="2" id="KW-1185">Reference proteome</keyword>
<accession>A0ABR9ZDI1</accession>
<proteinExistence type="predicted"/>
<evidence type="ECO:0000313" key="1">
    <source>
        <dbReference type="EMBL" id="MBF4376528.1"/>
    </source>
</evidence>
<dbReference type="EMBL" id="RDPI01000880">
    <property type="protein sequence ID" value="MBF4376528.1"/>
    <property type="molecule type" value="Genomic_DNA"/>
</dbReference>
<gene>
    <name evidence="1" type="ORF">EAY46_26475</name>
</gene>